<keyword evidence="12 16" id="KW-0233">DNA recombination</keyword>
<keyword evidence="9 15" id="KW-0863">Zinc-finger</keyword>
<keyword evidence="13 16" id="KW-0234">DNA repair</keyword>
<dbReference type="InterPro" id="IPR001841">
    <property type="entry name" value="Znf_RING"/>
</dbReference>
<reference evidence="19" key="2">
    <citation type="journal article" date="2023" name="IMA Fungus">
        <title>Comparative genomic study of the Penicillium genus elucidates a diverse pangenome and 15 lateral gene transfer events.</title>
        <authorList>
            <person name="Petersen C."/>
            <person name="Sorensen T."/>
            <person name="Nielsen M.R."/>
            <person name="Sondergaard T.E."/>
            <person name="Sorensen J.L."/>
            <person name="Fitzpatrick D.A."/>
            <person name="Frisvad J.C."/>
            <person name="Nielsen K.L."/>
        </authorList>
    </citation>
    <scope>NUCLEOTIDE SEQUENCE</scope>
    <source>
        <strain evidence="19">IBT 30761</strain>
    </source>
</reference>
<feature type="domain" description="RING-type" evidence="18">
    <location>
        <begin position="240"/>
        <end position="283"/>
    </location>
</feature>
<dbReference type="InterPro" id="IPR036388">
    <property type="entry name" value="WH-like_DNA-bd_sf"/>
</dbReference>
<comment type="function">
    <text evidence="16">Acts in a DNA repair pathway for removal of UV-induced DNA damage that is distinct from classical nucleotide excision repair and in repair of ionizing radiation damage. Functions in homologous recombination repair of DNA double strand breaks and in recovery of stalled replication forks.</text>
</comment>
<evidence type="ECO:0000256" key="14">
    <source>
        <dbReference type="ARBA" id="ARBA00023242"/>
    </source>
</evidence>
<keyword evidence="7 16" id="KW-0479">Metal-binding</keyword>
<organism evidence="19 20">
    <name type="scientific">Penicillium argentinense</name>
    <dbReference type="NCBI Taxonomy" id="1131581"/>
    <lineage>
        <taxon>Eukaryota</taxon>
        <taxon>Fungi</taxon>
        <taxon>Dikarya</taxon>
        <taxon>Ascomycota</taxon>
        <taxon>Pezizomycotina</taxon>
        <taxon>Eurotiomycetes</taxon>
        <taxon>Eurotiomycetidae</taxon>
        <taxon>Eurotiales</taxon>
        <taxon>Aspergillaceae</taxon>
        <taxon>Penicillium</taxon>
    </lineage>
</organism>
<dbReference type="Pfam" id="PF08746">
    <property type="entry name" value="zf-RING-like"/>
    <property type="match status" value="1"/>
</dbReference>
<gene>
    <name evidence="19" type="ORF">N7532_001159</name>
</gene>
<evidence type="ECO:0000259" key="18">
    <source>
        <dbReference type="PROSITE" id="PS50089"/>
    </source>
</evidence>
<dbReference type="InterPro" id="IPR014857">
    <property type="entry name" value="Nse1_RING_C4HC3-type"/>
</dbReference>
<comment type="subunit">
    <text evidence="16">Component of the Smc5-Smc6 complex.</text>
</comment>
<dbReference type="EMBL" id="JAPQKI010000002">
    <property type="protein sequence ID" value="KAJ5110624.1"/>
    <property type="molecule type" value="Genomic_DNA"/>
</dbReference>
<evidence type="ECO:0000256" key="4">
    <source>
        <dbReference type="ARBA" id="ARBA00012483"/>
    </source>
</evidence>
<reference evidence="19" key="1">
    <citation type="submission" date="2022-11" db="EMBL/GenBank/DDBJ databases">
        <authorList>
            <person name="Petersen C."/>
        </authorList>
    </citation>
    <scope>NUCLEOTIDE SEQUENCE</scope>
    <source>
        <strain evidence="19">IBT 30761</strain>
    </source>
</reference>
<dbReference type="OrthoDB" id="185455at2759"/>
<proteinExistence type="inferred from homology"/>
<dbReference type="SUPFAM" id="SSF57850">
    <property type="entry name" value="RING/U-box"/>
    <property type="match status" value="1"/>
</dbReference>
<dbReference type="EC" id="2.3.2.27" evidence="4 16"/>
<evidence type="ECO:0000256" key="7">
    <source>
        <dbReference type="ARBA" id="ARBA00022723"/>
    </source>
</evidence>
<dbReference type="FunFam" id="3.90.1150.220:FF:000003">
    <property type="entry name" value="Putative DNA repair protein Nse1"/>
    <property type="match status" value="1"/>
</dbReference>
<keyword evidence="10 16" id="KW-0833">Ubl conjugation pathway</keyword>
<dbReference type="Gene3D" id="3.30.40.10">
    <property type="entry name" value="Zinc/RING finger domain, C3HC4 (zinc finger)"/>
    <property type="match status" value="1"/>
</dbReference>
<evidence type="ECO:0000256" key="15">
    <source>
        <dbReference type="PROSITE-ProRule" id="PRU00175"/>
    </source>
</evidence>
<dbReference type="RefSeq" id="XP_056478694.1">
    <property type="nucleotide sequence ID" value="XM_056613653.1"/>
</dbReference>
<evidence type="ECO:0000256" key="1">
    <source>
        <dbReference type="ARBA" id="ARBA00000900"/>
    </source>
</evidence>
<dbReference type="InterPro" id="IPR011513">
    <property type="entry name" value="Nse1"/>
</dbReference>
<protein>
    <recommendedName>
        <fullName evidence="5 16">Non-structural maintenance of chromosomes element 1 homolog</fullName>
        <ecNumber evidence="4 16">2.3.2.27</ecNumber>
    </recommendedName>
</protein>
<keyword evidence="11 16" id="KW-0862">Zinc</keyword>
<keyword evidence="14 16" id="KW-0539">Nucleus</keyword>
<sequence length="335" mass="37164">MGDYDDSNRAFLQAFMARSTMTLEEAQPILAEIISAHEGRSVSPDDITQEHFSSYISAANTAISPFDFEIRSSLHQTPKDPNEDSLDSSPTRIYALVNTTSDPLTQLATTYSADEIAFVKRVLDYMFDTNNTRYCEGMVISAMQAIQLAKVSTANDDNRRRSQNPATQATQGGAAQNLGMTQAETMMRNLVDQGWMEKSRAGNFSLTPRALLELRGWLIATYNDDSAGPNSHRADRIKFCAACKDILTVGQRCGDRDCKGRLHDHCVRNFFRAQQAEKCPICKQDWPGDKFVGERAVAASNSRQSRNVPQESVPPSIPPVVANGYAEEEDSEEDE</sequence>
<dbReference type="PROSITE" id="PS50089">
    <property type="entry name" value="ZF_RING_2"/>
    <property type="match status" value="1"/>
</dbReference>
<dbReference type="PANTHER" id="PTHR20973:SF0">
    <property type="entry name" value="NON-STRUCTURAL MAINTENANCE OF CHROMOSOMES ELEMENT 1 HOMOLOG"/>
    <property type="match status" value="1"/>
</dbReference>
<dbReference type="Pfam" id="PF07574">
    <property type="entry name" value="SMC_Nse1"/>
    <property type="match status" value="1"/>
</dbReference>
<dbReference type="GeneID" id="81352632"/>
<dbReference type="GO" id="GO:0061630">
    <property type="term" value="F:ubiquitin protein ligase activity"/>
    <property type="evidence" value="ECO:0007669"/>
    <property type="project" value="UniProtKB-EC"/>
</dbReference>
<evidence type="ECO:0000256" key="5">
    <source>
        <dbReference type="ARBA" id="ARBA00019422"/>
    </source>
</evidence>
<keyword evidence="6 16" id="KW-0808">Transferase</keyword>
<evidence type="ECO:0000256" key="10">
    <source>
        <dbReference type="ARBA" id="ARBA00022786"/>
    </source>
</evidence>
<dbReference type="InterPro" id="IPR013083">
    <property type="entry name" value="Znf_RING/FYVE/PHD"/>
</dbReference>
<comment type="caution">
    <text evidence="19">The sequence shown here is derived from an EMBL/GenBank/DDBJ whole genome shotgun (WGS) entry which is preliminary data.</text>
</comment>
<dbReference type="AlphaFoldDB" id="A0A9W9KL00"/>
<keyword evidence="8 16" id="KW-0227">DNA damage</keyword>
<dbReference type="CDD" id="cd16493">
    <property type="entry name" value="RING-CH-C4HC3_NSE1"/>
    <property type="match status" value="1"/>
</dbReference>
<name>A0A9W9KL00_9EURO</name>
<feature type="compositionally biased region" description="Acidic residues" evidence="17">
    <location>
        <begin position="326"/>
        <end position="335"/>
    </location>
</feature>
<dbReference type="Proteomes" id="UP001149074">
    <property type="component" value="Unassembled WGS sequence"/>
</dbReference>
<keyword evidence="20" id="KW-1185">Reference proteome</keyword>
<comment type="catalytic activity">
    <reaction evidence="1 16">
        <text>S-ubiquitinyl-[E2 ubiquitin-conjugating enzyme]-L-cysteine + [acceptor protein]-L-lysine = [E2 ubiquitin-conjugating enzyme]-L-cysteine + N(6)-ubiquitinyl-[acceptor protein]-L-lysine.</text>
        <dbReference type="EC" id="2.3.2.27"/>
    </reaction>
</comment>
<evidence type="ECO:0000256" key="16">
    <source>
        <dbReference type="RuleBase" id="RU368018"/>
    </source>
</evidence>
<dbReference type="PANTHER" id="PTHR20973">
    <property type="entry name" value="NON-SMC ELEMENT 1-RELATED"/>
    <property type="match status" value="1"/>
</dbReference>
<evidence type="ECO:0000256" key="6">
    <source>
        <dbReference type="ARBA" id="ARBA00022679"/>
    </source>
</evidence>
<dbReference type="GO" id="GO:0008270">
    <property type="term" value="F:zinc ion binding"/>
    <property type="evidence" value="ECO:0007669"/>
    <property type="project" value="UniProtKB-KW"/>
</dbReference>
<evidence type="ECO:0000313" key="20">
    <source>
        <dbReference type="Proteomes" id="UP001149074"/>
    </source>
</evidence>
<evidence type="ECO:0000256" key="2">
    <source>
        <dbReference type="ARBA" id="ARBA00004123"/>
    </source>
</evidence>
<evidence type="ECO:0000256" key="9">
    <source>
        <dbReference type="ARBA" id="ARBA00022771"/>
    </source>
</evidence>
<feature type="compositionally biased region" description="Polar residues" evidence="17">
    <location>
        <begin position="299"/>
        <end position="310"/>
    </location>
</feature>
<dbReference type="GO" id="GO:0000724">
    <property type="term" value="P:double-strand break repair via homologous recombination"/>
    <property type="evidence" value="ECO:0007669"/>
    <property type="project" value="TreeGrafter"/>
</dbReference>
<evidence type="ECO:0000313" key="19">
    <source>
        <dbReference type="EMBL" id="KAJ5110624.1"/>
    </source>
</evidence>
<accession>A0A9W9KL00</accession>
<evidence type="ECO:0000256" key="3">
    <source>
        <dbReference type="ARBA" id="ARBA00010258"/>
    </source>
</evidence>
<dbReference type="Gene3D" id="3.90.1150.220">
    <property type="match status" value="1"/>
</dbReference>
<evidence type="ECO:0000256" key="8">
    <source>
        <dbReference type="ARBA" id="ARBA00022763"/>
    </source>
</evidence>
<feature type="region of interest" description="Disordered" evidence="17">
    <location>
        <begin position="153"/>
        <end position="179"/>
    </location>
</feature>
<evidence type="ECO:0000256" key="11">
    <source>
        <dbReference type="ARBA" id="ARBA00022833"/>
    </source>
</evidence>
<evidence type="ECO:0000256" key="13">
    <source>
        <dbReference type="ARBA" id="ARBA00023204"/>
    </source>
</evidence>
<comment type="similarity">
    <text evidence="3 16">Belongs to the NSE1 family.</text>
</comment>
<dbReference type="Gene3D" id="1.10.10.10">
    <property type="entry name" value="Winged helix-like DNA-binding domain superfamily/Winged helix DNA-binding domain"/>
    <property type="match status" value="1"/>
</dbReference>
<dbReference type="GO" id="GO:0005634">
    <property type="term" value="C:nucleus"/>
    <property type="evidence" value="ECO:0007669"/>
    <property type="project" value="UniProtKB-SubCell"/>
</dbReference>
<comment type="subcellular location">
    <subcellularLocation>
        <location evidence="2 16">Nucleus</location>
    </subcellularLocation>
</comment>
<dbReference type="GO" id="GO:0030915">
    <property type="term" value="C:Smc5-Smc6 complex"/>
    <property type="evidence" value="ECO:0007669"/>
    <property type="project" value="UniProtKB-UniRule"/>
</dbReference>
<evidence type="ECO:0000256" key="12">
    <source>
        <dbReference type="ARBA" id="ARBA00023172"/>
    </source>
</evidence>
<evidence type="ECO:0000256" key="17">
    <source>
        <dbReference type="SAM" id="MobiDB-lite"/>
    </source>
</evidence>
<feature type="compositionally biased region" description="Low complexity" evidence="17">
    <location>
        <begin position="166"/>
        <end position="176"/>
    </location>
</feature>
<feature type="region of interest" description="Disordered" evidence="17">
    <location>
        <begin position="297"/>
        <end position="335"/>
    </location>
</feature>